<evidence type="ECO:0000256" key="2">
    <source>
        <dbReference type="ARBA" id="ARBA00022840"/>
    </source>
</evidence>
<dbReference type="KEGG" id="cci:CC1G_08523"/>
<dbReference type="GO" id="GO:0008017">
    <property type="term" value="F:microtubule binding"/>
    <property type="evidence" value="ECO:0007669"/>
    <property type="project" value="InterPro"/>
</dbReference>
<evidence type="ECO:0000256" key="3">
    <source>
        <dbReference type="PROSITE-ProRule" id="PRU00283"/>
    </source>
</evidence>
<evidence type="ECO:0000313" key="9">
    <source>
        <dbReference type="EMBL" id="EAU89115.1"/>
    </source>
</evidence>
<evidence type="ECO:0000256" key="1">
    <source>
        <dbReference type="ARBA" id="ARBA00022741"/>
    </source>
</evidence>
<keyword evidence="6" id="KW-0175">Coiled coil</keyword>
<evidence type="ECO:0000313" key="10">
    <source>
        <dbReference type="Proteomes" id="UP000001861"/>
    </source>
</evidence>
<dbReference type="PANTHER" id="PTHR47969">
    <property type="entry name" value="CHROMOSOME-ASSOCIATED KINESIN KIF4A-RELATED"/>
    <property type="match status" value="1"/>
</dbReference>
<organism evidence="9 10">
    <name type="scientific">Coprinopsis cinerea (strain Okayama-7 / 130 / ATCC MYA-4618 / FGSC 9003)</name>
    <name type="common">Inky cap fungus</name>
    <name type="synonym">Hormographiella aspergillata</name>
    <dbReference type="NCBI Taxonomy" id="240176"/>
    <lineage>
        <taxon>Eukaryota</taxon>
        <taxon>Fungi</taxon>
        <taxon>Dikarya</taxon>
        <taxon>Basidiomycota</taxon>
        <taxon>Agaricomycotina</taxon>
        <taxon>Agaricomycetes</taxon>
        <taxon>Agaricomycetidae</taxon>
        <taxon>Agaricales</taxon>
        <taxon>Agaricineae</taxon>
        <taxon>Psathyrellaceae</taxon>
        <taxon>Coprinopsis</taxon>
    </lineage>
</organism>
<dbReference type="Pfam" id="PF00225">
    <property type="entry name" value="Kinesin"/>
    <property type="match status" value="1"/>
</dbReference>
<dbReference type="InterPro" id="IPR001752">
    <property type="entry name" value="Kinesin_motor_dom"/>
</dbReference>
<keyword evidence="4" id="KW-0802">TPR repeat</keyword>
<dbReference type="PANTHER" id="PTHR47969:SF9">
    <property type="entry name" value="KINESIN-LIKE PROTEIN"/>
    <property type="match status" value="1"/>
</dbReference>
<dbReference type="eggNOG" id="KOG0242">
    <property type="taxonomic scope" value="Eukaryota"/>
</dbReference>
<dbReference type="EMBL" id="AACS02000009">
    <property type="protein sequence ID" value="EAU89115.1"/>
    <property type="molecule type" value="Genomic_DNA"/>
</dbReference>
<comment type="caution">
    <text evidence="9">The sequence shown here is derived from an EMBL/GenBank/DDBJ whole genome shotgun (WGS) entry which is preliminary data.</text>
</comment>
<dbReference type="GO" id="GO:0003777">
    <property type="term" value="F:microtubule motor activity"/>
    <property type="evidence" value="ECO:0007669"/>
    <property type="project" value="InterPro"/>
</dbReference>
<dbReference type="AlphaFoldDB" id="A8ND44"/>
<gene>
    <name evidence="9" type="ORF">CC1G_08523</name>
</gene>
<reference evidence="9 10" key="1">
    <citation type="journal article" date="2010" name="Proc. Natl. Acad. Sci. U.S.A.">
        <title>Insights into evolution of multicellular fungi from the assembled chromosomes of the mushroom Coprinopsis cinerea (Coprinus cinereus).</title>
        <authorList>
            <person name="Stajich J.E."/>
            <person name="Wilke S.K."/>
            <person name="Ahren D."/>
            <person name="Au C.H."/>
            <person name="Birren B.W."/>
            <person name="Borodovsky M."/>
            <person name="Burns C."/>
            <person name="Canback B."/>
            <person name="Casselton L.A."/>
            <person name="Cheng C.K."/>
            <person name="Deng J."/>
            <person name="Dietrich F.S."/>
            <person name="Fargo D.C."/>
            <person name="Farman M.L."/>
            <person name="Gathman A.C."/>
            <person name="Goldberg J."/>
            <person name="Guigo R."/>
            <person name="Hoegger P.J."/>
            <person name="Hooker J.B."/>
            <person name="Huggins A."/>
            <person name="James T.Y."/>
            <person name="Kamada T."/>
            <person name="Kilaru S."/>
            <person name="Kodira C."/>
            <person name="Kues U."/>
            <person name="Kupfer D."/>
            <person name="Kwan H.S."/>
            <person name="Lomsadze A."/>
            <person name="Li W."/>
            <person name="Lilly W.W."/>
            <person name="Ma L.J."/>
            <person name="Mackey A.J."/>
            <person name="Manning G."/>
            <person name="Martin F."/>
            <person name="Muraguchi H."/>
            <person name="Natvig D.O."/>
            <person name="Palmerini H."/>
            <person name="Ramesh M.A."/>
            <person name="Rehmeyer C.J."/>
            <person name="Roe B.A."/>
            <person name="Shenoy N."/>
            <person name="Stanke M."/>
            <person name="Ter-Hovhannisyan V."/>
            <person name="Tunlid A."/>
            <person name="Velagapudi R."/>
            <person name="Vision T.J."/>
            <person name="Zeng Q."/>
            <person name="Zolan M.E."/>
            <person name="Pukkila P.J."/>
        </authorList>
    </citation>
    <scope>NUCLEOTIDE SEQUENCE [LARGE SCALE GENOMIC DNA]</scope>
    <source>
        <strain evidence="10">Okayama-7 / 130 / ATCC MYA-4618 / FGSC 9003</strain>
    </source>
</reference>
<feature type="compositionally biased region" description="Basic residues" evidence="7">
    <location>
        <begin position="671"/>
        <end position="688"/>
    </location>
</feature>
<evidence type="ECO:0000256" key="4">
    <source>
        <dbReference type="PROSITE-ProRule" id="PRU00339"/>
    </source>
</evidence>
<dbReference type="InterPro" id="IPR019821">
    <property type="entry name" value="Kinesin_motor_CS"/>
</dbReference>
<dbReference type="GO" id="GO:0005524">
    <property type="term" value="F:ATP binding"/>
    <property type="evidence" value="ECO:0007669"/>
    <property type="project" value="UniProtKB-UniRule"/>
</dbReference>
<dbReference type="GO" id="GO:0005875">
    <property type="term" value="C:microtubule associated complex"/>
    <property type="evidence" value="ECO:0007669"/>
    <property type="project" value="TreeGrafter"/>
</dbReference>
<feature type="domain" description="Kinesin motor" evidence="8">
    <location>
        <begin position="6"/>
        <end position="344"/>
    </location>
</feature>
<feature type="compositionally biased region" description="Basic and acidic residues" evidence="7">
    <location>
        <begin position="530"/>
        <end position="540"/>
    </location>
</feature>
<dbReference type="SUPFAM" id="SSF52540">
    <property type="entry name" value="P-loop containing nucleoside triphosphate hydrolases"/>
    <property type="match status" value="1"/>
</dbReference>
<dbReference type="GO" id="GO:0005874">
    <property type="term" value="C:microtubule"/>
    <property type="evidence" value="ECO:0007669"/>
    <property type="project" value="UniProtKB-KW"/>
</dbReference>
<proteinExistence type="inferred from homology"/>
<protein>
    <recommendedName>
        <fullName evidence="5">Kinesin-like protein</fullName>
    </recommendedName>
</protein>
<dbReference type="InterPro" id="IPR027417">
    <property type="entry name" value="P-loop_NTPase"/>
</dbReference>
<feature type="binding site" evidence="3">
    <location>
        <begin position="106"/>
        <end position="113"/>
    </location>
    <ligand>
        <name>ATP</name>
        <dbReference type="ChEBI" id="CHEBI:30616"/>
    </ligand>
</feature>
<keyword evidence="1 3" id="KW-0547">Nucleotide-binding</keyword>
<dbReference type="VEuPathDB" id="FungiDB:CC1G_08523"/>
<feature type="region of interest" description="Disordered" evidence="7">
    <location>
        <begin position="743"/>
        <end position="765"/>
    </location>
</feature>
<evidence type="ECO:0000256" key="6">
    <source>
        <dbReference type="SAM" id="Coils"/>
    </source>
</evidence>
<dbReference type="RefSeq" id="XP_001832695.1">
    <property type="nucleotide sequence ID" value="XM_001832643.2"/>
</dbReference>
<evidence type="ECO:0000259" key="8">
    <source>
        <dbReference type="PROSITE" id="PS50067"/>
    </source>
</evidence>
<dbReference type="PRINTS" id="PR00380">
    <property type="entry name" value="KINESINHEAVY"/>
</dbReference>
<feature type="compositionally biased region" description="Basic and acidic residues" evidence="7">
    <location>
        <begin position="548"/>
        <end position="557"/>
    </location>
</feature>
<evidence type="ECO:0000256" key="7">
    <source>
        <dbReference type="SAM" id="MobiDB-lite"/>
    </source>
</evidence>
<dbReference type="GO" id="GO:0007018">
    <property type="term" value="P:microtubule-based movement"/>
    <property type="evidence" value="ECO:0007669"/>
    <property type="project" value="InterPro"/>
</dbReference>
<feature type="compositionally biased region" description="Low complexity" evidence="7">
    <location>
        <begin position="710"/>
        <end position="726"/>
    </location>
</feature>
<evidence type="ECO:0000256" key="5">
    <source>
        <dbReference type="RuleBase" id="RU000394"/>
    </source>
</evidence>
<feature type="compositionally biased region" description="Low complexity" evidence="7">
    <location>
        <begin position="364"/>
        <end position="377"/>
    </location>
</feature>
<feature type="region of interest" description="Disordered" evidence="7">
    <location>
        <begin position="530"/>
        <end position="562"/>
    </location>
</feature>
<sequence length="790" mass="86615">MAATHKVKIAARLRPRLEGEIVDDQLKVIHPGDDSNGSSSNSSSSSFSATSYIAVTNPRDTSQIFKFPFSSCYDENSTQEEIFRNDVEPLIDVVYSGVTVTIFAYGVTSSGKTHTMQGTKSQPGVIPRVVRAMFERKDTFPQYRTSLSVSYMEIYKDEVYDLLVTRENAPKLPVRENDAGMVFVANLSSVPIESAEEFEQIYNQATRNRSVGSTNLNRASSRSHAVLTVEATMIHDDSNTTLTGKINLVDLAGSENNKQTGNDATRMAESAAINKSLSVLGQVVHALNQGAPRIPYRNSRLTRILQDALGGNSVALLICNLAPGVKFRQDTLNTLNFAVRTKNIENKPVVNERDNRPAPKPHFSAPTTTQTSSKAASSSLLQAIAGPSTGGVVQASNPTAGAMRGRMSLAPNHGSSRVPRASLGGVGNHYQSFALPANGGAGGRRLTSIHERQAPPAQAPAPGLTAEEIEAKISKAVSAAVEAEVARRLAEKEKEWQEEQKRLETVIQEKSEEAAAAAAAAAAEMNRMNEMNRRQSEEHRRYSRSRSRTPERKDGRDVTLPSGVLTPLLKKHRDLDQELKERLLELERKFEKGNKETQLADVLSPVSKKKTGRAYVALARAHSEKGDLEVALDLYRKAETYVPDNIKLKERIIEIEWAVKNGKPYIPSPKPPRKQKSKKSSSSRLRKEHRVESENENTAPVEDGGLTADSVTSSRESSSSGFDGSATMKAPLLLATLPPAEFGTELTNTKRPYMEDVKTPVKRQRRGDVGYEIETIEEEREVEVSLEVEA</sequence>
<dbReference type="GO" id="GO:0051231">
    <property type="term" value="P:spindle elongation"/>
    <property type="evidence" value="ECO:0007669"/>
    <property type="project" value="TreeGrafter"/>
</dbReference>
<keyword evidence="3 5" id="KW-0505">Motor protein</keyword>
<dbReference type="STRING" id="240176.A8ND44"/>
<dbReference type="SMART" id="SM00129">
    <property type="entry name" value="KISc"/>
    <property type="match status" value="1"/>
</dbReference>
<feature type="region of interest" description="Disordered" evidence="7">
    <location>
        <begin position="663"/>
        <end position="726"/>
    </location>
</feature>
<feature type="region of interest" description="Disordered" evidence="7">
    <location>
        <begin position="347"/>
        <end position="377"/>
    </location>
</feature>
<feature type="compositionally biased region" description="Basic and acidic residues" evidence="7">
    <location>
        <begin position="347"/>
        <end position="357"/>
    </location>
</feature>
<dbReference type="PROSITE" id="PS50005">
    <property type="entry name" value="TPR"/>
    <property type="match status" value="1"/>
</dbReference>
<name>A8ND44_COPC7</name>
<dbReference type="Proteomes" id="UP000001861">
    <property type="component" value="Unassembled WGS sequence"/>
</dbReference>
<feature type="coiled-coil region" evidence="6">
    <location>
        <begin position="569"/>
        <end position="596"/>
    </location>
</feature>
<dbReference type="OMA" id="EVENDPM"/>
<accession>A8ND44</accession>
<dbReference type="InterPro" id="IPR019734">
    <property type="entry name" value="TPR_rpt"/>
</dbReference>
<dbReference type="CDD" id="cd00106">
    <property type="entry name" value="KISc"/>
    <property type="match status" value="1"/>
</dbReference>
<dbReference type="Gene3D" id="3.40.850.10">
    <property type="entry name" value="Kinesin motor domain"/>
    <property type="match status" value="1"/>
</dbReference>
<dbReference type="InParanoid" id="A8ND44"/>
<keyword evidence="2 3" id="KW-0067">ATP-binding</keyword>
<dbReference type="GO" id="GO:0007052">
    <property type="term" value="P:mitotic spindle organization"/>
    <property type="evidence" value="ECO:0007669"/>
    <property type="project" value="TreeGrafter"/>
</dbReference>
<dbReference type="InterPro" id="IPR027640">
    <property type="entry name" value="Kinesin-like_fam"/>
</dbReference>
<dbReference type="OrthoDB" id="3176171at2759"/>
<keyword evidence="5" id="KW-0493">Microtubule</keyword>
<feature type="repeat" description="TPR" evidence="4">
    <location>
        <begin position="612"/>
        <end position="645"/>
    </location>
</feature>
<dbReference type="GeneID" id="6009184"/>
<dbReference type="InterPro" id="IPR036961">
    <property type="entry name" value="Kinesin_motor_dom_sf"/>
</dbReference>
<keyword evidence="10" id="KW-1185">Reference proteome</keyword>
<comment type="similarity">
    <text evidence="3 5">Belongs to the TRAFAC class myosin-kinesin ATPase superfamily. Kinesin family.</text>
</comment>
<dbReference type="PROSITE" id="PS50067">
    <property type="entry name" value="KINESIN_MOTOR_2"/>
    <property type="match status" value="1"/>
</dbReference>
<dbReference type="PROSITE" id="PS00411">
    <property type="entry name" value="KINESIN_MOTOR_1"/>
    <property type="match status" value="1"/>
</dbReference>